<accession>A0ACD6AGS4</accession>
<proteinExistence type="predicted"/>
<protein>
    <submittedName>
        <fullName evidence="1">Uncharacterized protein</fullName>
    </submittedName>
</protein>
<dbReference type="Proteomes" id="UP001732700">
    <property type="component" value="Unassembled WGS sequence"/>
</dbReference>
<dbReference type="EnsemblPlants" id="AVESA.00010b.r2.UnG1404500.1">
    <property type="protein sequence ID" value="AVESA.00010b.r2.UnG1404500.1.CDS.1"/>
    <property type="gene ID" value="AVESA.00010b.r2.UnG1404500"/>
</dbReference>
<organism evidence="1 2">
    <name type="scientific">Avena sativa</name>
    <name type="common">Oat</name>
    <dbReference type="NCBI Taxonomy" id="4498"/>
    <lineage>
        <taxon>Eukaryota</taxon>
        <taxon>Viridiplantae</taxon>
        <taxon>Streptophyta</taxon>
        <taxon>Embryophyta</taxon>
        <taxon>Tracheophyta</taxon>
        <taxon>Spermatophyta</taxon>
        <taxon>Magnoliopsida</taxon>
        <taxon>Liliopsida</taxon>
        <taxon>Poales</taxon>
        <taxon>Poaceae</taxon>
        <taxon>BOP clade</taxon>
        <taxon>Pooideae</taxon>
        <taxon>Poodae</taxon>
        <taxon>Poeae</taxon>
        <taxon>Poeae Chloroplast Group 1 (Aveneae type)</taxon>
        <taxon>Aveninae</taxon>
        <taxon>Avena</taxon>
    </lineage>
</organism>
<name>A0ACD6AGS4_AVESA</name>
<reference evidence="1" key="1">
    <citation type="submission" date="2025-09" db="UniProtKB">
        <authorList>
            <consortium name="EnsemblPlants"/>
        </authorList>
    </citation>
    <scope>IDENTIFICATION</scope>
</reference>
<evidence type="ECO:0000313" key="2">
    <source>
        <dbReference type="Proteomes" id="UP001732700"/>
    </source>
</evidence>
<evidence type="ECO:0000313" key="1">
    <source>
        <dbReference type="EnsemblPlants" id="AVESA.00010b.r2.UnG1404500.1.CDS.1"/>
    </source>
</evidence>
<sequence>MRTSLLLLLLLAGAAVLYAVATPTAAADGEWRPIPDVADPHVQGLGKCAVNERNKVANCGLMFSKVVGSKVQTPGGTRYVLDVDALRINASHKIYQAEIVDQSSSGGSGCKLVSFGPNC</sequence>
<keyword evidence="2" id="KW-1185">Reference proteome</keyword>